<sequence>HEACAEGWLQITQHLLIYGANVNCSAQDGTMPLHDAVENDYLEIVRLLLSYGADPTLNTYSGRTIMDMTQSKLMEMFLADYLKVLQGHSDDALSHPWEFYGSSVCELTDHLIKAGFNVLANPPGVEDQDDEDRIVGDVFEFEFSDSPFLPCYNIQVCVAQR</sequence>
<feature type="non-terminal residue" evidence="4">
    <location>
        <position position="1"/>
    </location>
</feature>
<dbReference type="InterPro" id="IPR002110">
    <property type="entry name" value="Ankyrin_rpt"/>
</dbReference>
<dbReference type="PANTHER" id="PTHR24117:SF8">
    <property type="entry name" value="BCL-6 COREPRESSOR"/>
    <property type="match status" value="1"/>
</dbReference>
<name>A0A833RYQ3_9CERV</name>
<comment type="similarity">
    <text evidence="1">Belongs to the BCOR family.</text>
</comment>
<evidence type="ECO:0000256" key="2">
    <source>
        <dbReference type="PROSITE-ProRule" id="PRU00023"/>
    </source>
</evidence>
<dbReference type="EMBL" id="WMHW01000038">
    <property type="protein sequence ID" value="KAF4008058.1"/>
    <property type="molecule type" value="Genomic_DNA"/>
</dbReference>
<organism evidence="4 5">
    <name type="scientific">Cervus hanglu yarkandensis</name>
    <name type="common">Yarkand deer</name>
    <dbReference type="NCBI Taxonomy" id="84702"/>
    <lineage>
        <taxon>Eukaryota</taxon>
        <taxon>Metazoa</taxon>
        <taxon>Chordata</taxon>
        <taxon>Craniata</taxon>
        <taxon>Vertebrata</taxon>
        <taxon>Euteleostomi</taxon>
        <taxon>Mammalia</taxon>
        <taxon>Eutheria</taxon>
        <taxon>Laurasiatheria</taxon>
        <taxon>Artiodactyla</taxon>
        <taxon>Ruminantia</taxon>
        <taxon>Pecora</taxon>
        <taxon>Cervidae</taxon>
        <taxon>Cervinae</taxon>
        <taxon>Cervus</taxon>
    </lineage>
</organism>
<dbReference type="PANTHER" id="PTHR24117">
    <property type="entry name" value="AGAP007537-PB"/>
    <property type="match status" value="1"/>
</dbReference>
<evidence type="ECO:0000256" key="1">
    <source>
        <dbReference type="ARBA" id="ARBA00034703"/>
    </source>
</evidence>
<dbReference type="PROSITE" id="PS50297">
    <property type="entry name" value="ANK_REP_REGION"/>
    <property type="match status" value="1"/>
</dbReference>
<proteinExistence type="inferred from homology"/>
<dbReference type="PROSITE" id="PS50088">
    <property type="entry name" value="ANK_REPEAT"/>
    <property type="match status" value="1"/>
</dbReference>
<dbReference type="Gene3D" id="3.10.260.40">
    <property type="entry name" value="BCL-6 corepressor, PCGF1 binding domain"/>
    <property type="match status" value="1"/>
</dbReference>
<protein>
    <recommendedName>
        <fullName evidence="3">BCL-6 corepressor PCGF1 binding domain-containing protein</fullName>
    </recommendedName>
</protein>
<dbReference type="SUPFAM" id="SSF48403">
    <property type="entry name" value="Ankyrin repeat"/>
    <property type="match status" value="1"/>
</dbReference>
<dbReference type="GO" id="GO:0000122">
    <property type="term" value="P:negative regulation of transcription by RNA polymerase II"/>
    <property type="evidence" value="ECO:0007669"/>
    <property type="project" value="TreeGrafter"/>
</dbReference>
<dbReference type="InterPro" id="IPR036770">
    <property type="entry name" value="Ankyrin_rpt-contain_sf"/>
</dbReference>
<comment type="caution">
    <text evidence="4">The sequence shown here is derived from an EMBL/GenBank/DDBJ whole genome shotgun (WGS) entry which is preliminary data.</text>
</comment>
<keyword evidence="2" id="KW-0040">ANK repeat</keyword>
<dbReference type="Pfam" id="PF16553">
    <property type="entry name" value="PUFD"/>
    <property type="match status" value="1"/>
</dbReference>
<gene>
    <name evidence="4" type="ORF">G4228_019608</name>
</gene>
<dbReference type="AlphaFoldDB" id="A0A833RYQ3"/>
<dbReference type="GO" id="GO:0003714">
    <property type="term" value="F:transcription corepressor activity"/>
    <property type="evidence" value="ECO:0007669"/>
    <property type="project" value="TreeGrafter"/>
</dbReference>
<accession>A0A833RYQ3</accession>
<dbReference type="InterPro" id="IPR047144">
    <property type="entry name" value="BCOR-like"/>
</dbReference>
<evidence type="ECO:0000259" key="3">
    <source>
        <dbReference type="Pfam" id="PF16553"/>
    </source>
</evidence>
<dbReference type="InterPro" id="IPR032365">
    <property type="entry name" value="PUFD"/>
</dbReference>
<keyword evidence="5" id="KW-1185">Reference proteome</keyword>
<dbReference type="GO" id="GO:0005634">
    <property type="term" value="C:nucleus"/>
    <property type="evidence" value="ECO:0007669"/>
    <property type="project" value="TreeGrafter"/>
</dbReference>
<dbReference type="Gene3D" id="1.25.40.20">
    <property type="entry name" value="Ankyrin repeat-containing domain"/>
    <property type="match status" value="1"/>
</dbReference>
<reference evidence="4 5" key="1">
    <citation type="submission" date="2019-10" db="EMBL/GenBank/DDBJ databases">
        <title>Chromosome-level genome assembly of Tarim red deer.</title>
        <authorList>
            <person name="Ba H."/>
        </authorList>
    </citation>
    <scope>NUCLEOTIDE SEQUENCE [LARGE SCALE GENOMIC DNA]</scope>
    <source>
        <strain evidence="4">CEY-2017</strain>
        <tissue evidence="4">Blood</tissue>
    </source>
</reference>
<evidence type="ECO:0000313" key="5">
    <source>
        <dbReference type="Proteomes" id="UP000631465"/>
    </source>
</evidence>
<dbReference type="Proteomes" id="UP000631465">
    <property type="component" value="Unassembled WGS sequence"/>
</dbReference>
<dbReference type="SMART" id="SM00248">
    <property type="entry name" value="ANK"/>
    <property type="match status" value="1"/>
</dbReference>
<feature type="repeat" description="ANK" evidence="2">
    <location>
        <begin position="28"/>
        <end position="60"/>
    </location>
</feature>
<feature type="domain" description="BCL-6 corepressor PCGF1 binding" evidence="3">
    <location>
        <begin position="137"/>
        <end position="160"/>
    </location>
</feature>
<dbReference type="Pfam" id="PF12796">
    <property type="entry name" value="Ank_2"/>
    <property type="match status" value="1"/>
</dbReference>
<evidence type="ECO:0000313" key="4">
    <source>
        <dbReference type="EMBL" id="KAF4008058.1"/>
    </source>
</evidence>
<dbReference type="InterPro" id="IPR038227">
    <property type="entry name" value="PUFD_som_sf"/>
</dbReference>